<reference evidence="2" key="1">
    <citation type="submission" date="2022-03" db="EMBL/GenBank/DDBJ databases">
        <authorList>
            <person name="Alioto T."/>
            <person name="Alioto T."/>
            <person name="Gomez Garrido J."/>
        </authorList>
    </citation>
    <scope>NUCLEOTIDE SEQUENCE</scope>
</reference>
<feature type="compositionally biased region" description="Polar residues" evidence="1">
    <location>
        <begin position="291"/>
        <end position="301"/>
    </location>
</feature>
<keyword evidence="3" id="KW-1185">Reference proteome</keyword>
<dbReference type="EMBL" id="OW240913">
    <property type="protein sequence ID" value="CAH2249373.1"/>
    <property type="molecule type" value="Genomic_DNA"/>
</dbReference>
<proteinExistence type="predicted"/>
<dbReference type="InterPro" id="IPR004244">
    <property type="entry name" value="Transposase_22"/>
</dbReference>
<sequence length="323" mass="37216">MSQHRTKKHTEAKDKSAFFAARKPQHKAADPQAQDGADSEYDTERDYTVSRQEDCPLTQSLLQSMLDAAVTKMQTTVTEALNDMRKGLKELEVRTSHLEGNVESLTGAHNETDIRLTKIEDQLYRQETKLADAEDRSRRSNVRLRGVPEDIAPQNLTAYAVEFFQTLLPDIPAEMFLLDRIHRLPKPQHLPPTTPRDVLMRLYHIKDQILRTHHTKKDLPTQFKDILMFMDLSAETLRRRRSFRAIADTLRHHHVPYRWGYLAKLLISKGGKLISATTPAEGLDLLQQWGMSRNTQPNPRNSGKPLPEEWRTQKTRGTSPRDE</sequence>
<dbReference type="PANTHER" id="PTHR11505">
    <property type="entry name" value="L1 TRANSPOSABLE ELEMENT-RELATED"/>
    <property type="match status" value="1"/>
</dbReference>
<dbReference type="AlphaFoldDB" id="A0AAD1VUR8"/>
<accession>A0AAD1VUR8</accession>
<feature type="region of interest" description="Disordered" evidence="1">
    <location>
        <begin position="1"/>
        <end position="54"/>
    </location>
</feature>
<gene>
    <name evidence="2" type="ORF">PECUL_23A023621</name>
</gene>
<evidence type="ECO:0000313" key="3">
    <source>
        <dbReference type="Proteomes" id="UP001295444"/>
    </source>
</evidence>
<dbReference type="Proteomes" id="UP001295444">
    <property type="component" value="Chromosome 02"/>
</dbReference>
<evidence type="ECO:0000313" key="2">
    <source>
        <dbReference type="EMBL" id="CAH2249373.1"/>
    </source>
</evidence>
<name>A0AAD1VUR8_PELCU</name>
<organism evidence="2 3">
    <name type="scientific">Pelobates cultripes</name>
    <name type="common">Western spadefoot toad</name>
    <dbReference type="NCBI Taxonomy" id="61616"/>
    <lineage>
        <taxon>Eukaryota</taxon>
        <taxon>Metazoa</taxon>
        <taxon>Chordata</taxon>
        <taxon>Craniata</taxon>
        <taxon>Vertebrata</taxon>
        <taxon>Euteleostomi</taxon>
        <taxon>Amphibia</taxon>
        <taxon>Batrachia</taxon>
        <taxon>Anura</taxon>
        <taxon>Pelobatoidea</taxon>
        <taxon>Pelobatidae</taxon>
        <taxon>Pelobates</taxon>
    </lineage>
</organism>
<dbReference type="Gene3D" id="3.30.70.1820">
    <property type="entry name" value="L1 transposable element, RRM domain"/>
    <property type="match status" value="1"/>
</dbReference>
<evidence type="ECO:0000256" key="1">
    <source>
        <dbReference type="SAM" id="MobiDB-lite"/>
    </source>
</evidence>
<feature type="compositionally biased region" description="Basic and acidic residues" evidence="1">
    <location>
        <begin position="42"/>
        <end position="54"/>
    </location>
</feature>
<evidence type="ECO:0008006" key="4">
    <source>
        <dbReference type="Google" id="ProtNLM"/>
    </source>
</evidence>
<feature type="region of interest" description="Disordered" evidence="1">
    <location>
        <begin position="291"/>
        <end position="323"/>
    </location>
</feature>
<protein>
    <recommendedName>
        <fullName evidence="4">Transposase</fullName>
    </recommendedName>
</protein>